<dbReference type="Proteomes" id="UP000095552">
    <property type="component" value="Unassembled WGS sequence"/>
</dbReference>
<dbReference type="OrthoDB" id="9813771at2"/>
<dbReference type="SUPFAM" id="SSF54211">
    <property type="entry name" value="Ribosomal protein S5 domain 2-like"/>
    <property type="match status" value="1"/>
</dbReference>
<dbReference type="AlphaFoldDB" id="A0A1E5SLA1"/>
<proteinExistence type="inferred from homology"/>
<evidence type="ECO:0000256" key="1">
    <source>
        <dbReference type="ARBA" id="ARBA00007665"/>
    </source>
</evidence>
<dbReference type="STRING" id="1563681.BFP71_10005"/>
<dbReference type="Gene3D" id="3.30.230.30">
    <property type="entry name" value="Impact, N-terminal domain"/>
    <property type="match status" value="1"/>
</dbReference>
<evidence type="ECO:0000313" key="4">
    <source>
        <dbReference type="Proteomes" id="UP000095552"/>
    </source>
</evidence>
<comment type="similarity">
    <text evidence="1">Belongs to the IMPACT family.</text>
</comment>
<dbReference type="InterPro" id="IPR001498">
    <property type="entry name" value="Impact_N"/>
</dbReference>
<evidence type="ECO:0000259" key="2">
    <source>
        <dbReference type="Pfam" id="PF01205"/>
    </source>
</evidence>
<gene>
    <name evidence="3" type="ORF">BFP71_10005</name>
</gene>
<dbReference type="InterPro" id="IPR036956">
    <property type="entry name" value="Impact_N_sf"/>
</dbReference>
<accession>A0A1E5SLA1</accession>
<dbReference type="EMBL" id="MDGQ01000005">
    <property type="protein sequence ID" value="OEJ99873.1"/>
    <property type="molecule type" value="Genomic_DNA"/>
</dbReference>
<name>A0A1E5SLA1_9BACT</name>
<dbReference type="InterPro" id="IPR020568">
    <property type="entry name" value="Ribosomal_Su5_D2-typ_SF"/>
</dbReference>
<protein>
    <submittedName>
        <fullName evidence="3">YigZ family protein</fullName>
    </submittedName>
</protein>
<dbReference type="Pfam" id="PF01205">
    <property type="entry name" value="Impact_N"/>
    <property type="match status" value="1"/>
</dbReference>
<dbReference type="PROSITE" id="PS00910">
    <property type="entry name" value="UPF0029"/>
    <property type="match status" value="1"/>
</dbReference>
<dbReference type="GO" id="GO:0006446">
    <property type="term" value="P:regulation of translational initiation"/>
    <property type="evidence" value="ECO:0007669"/>
    <property type="project" value="TreeGrafter"/>
</dbReference>
<sequence length="203" mass="22498">MQDSFLTISNSAEGLYKEKGSKFIAVAFPVTSVEAVKEKLELLRKDYYDARHHCYAYVLGHDGSETRANDDGEPNHSAGDPILGQIKSKNLTNTLLVVVRYFGGTKLGVSGLINAYKTAAFEALEEAQIVKREITETVILRFPYDEMNEVMKLVKDLELNIKGQDYDSGCVMTIGVIVSKMAKMNEKLTLLNDLGHSISVSEL</sequence>
<dbReference type="InterPro" id="IPR020569">
    <property type="entry name" value="UPF0029_Impact_CS"/>
</dbReference>
<dbReference type="PANTHER" id="PTHR16301">
    <property type="entry name" value="IMPACT-RELATED"/>
    <property type="match status" value="1"/>
</dbReference>
<feature type="domain" description="Impact N-terminal" evidence="2">
    <location>
        <begin position="19"/>
        <end position="124"/>
    </location>
</feature>
<comment type="caution">
    <text evidence="3">The sequence shown here is derived from an EMBL/GenBank/DDBJ whole genome shotgun (WGS) entry which is preliminary data.</text>
</comment>
<reference evidence="3 4" key="1">
    <citation type="submission" date="2016-08" db="EMBL/GenBank/DDBJ databases">
        <title>Draft genome of Fabibacter sp. strain SK-8.</title>
        <authorList>
            <person name="Wong S.-K."/>
            <person name="Hamasaki K."/>
            <person name="Yoshizawa S."/>
        </authorList>
    </citation>
    <scope>NUCLEOTIDE SEQUENCE [LARGE SCALE GENOMIC DNA]</scope>
    <source>
        <strain evidence="3 4">SK-8</strain>
    </source>
</reference>
<evidence type="ECO:0000313" key="3">
    <source>
        <dbReference type="EMBL" id="OEJ99873.1"/>
    </source>
</evidence>
<organism evidence="3 4">
    <name type="scientific">Roseivirga misakiensis</name>
    <dbReference type="NCBI Taxonomy" id="1563681"/>
    <lineage>
        <taxon>Bacteria</taxon>
        <taxon>Pseudomonadati</taxon>
        <taxon>Bacteroidota</taxon>
        <taxon>Cytophagia</taxon>
        <taxon>Cytophagales</taxon>
        <taxon>Roseivirgaceae</taxon>
        <taxon>Roseivirga</taxon>
    </lineage>
</organism>
<dbReference type="GO" id="GO:0005737">
    <property type="term" value="C:cytoplasm"/>
    <property type="evidence" value="ECO:0007669"/>
    <property type="project" value="TreeGrafter"/>
</dbReference>
<dbReference type="RefSeq" id="WP_069835336.1">
    <property type="nucleotide sequence ID" value="NZ_MDGQ01000005.1"/>
</dbReference>
<dbReference type="PANTHER" id="PTHR16301:SF20">
    <property type="entry name" value="IMPACT FAMILY MEMBER YIGZ"/>
    <property type="match status" value="1"/>
</dbReference>
<dbReference type="InterPro" id="IPR023582">
    <property type="entry name" value="Impact"/>
</dbReference>
<keyword evidence="4" id="KW-1185">Reference proteome</keyword>